<organism evidence="1 2">
    <name type="scientific">Gimesia chilikensis</name>
    <dbReference type="NCBI Taxonomy" id="2605989"/>
    <lineage>
        <taxon>Bacteria</taxon>
        <taxon>Pseudomonadati</taxon>
        <taxon>Planctomycetota</taxon>
        <taxon>Planctomycetia</taxon>
        <taxon>Planctomycetales</taxon>
        <taxon>Planctomycetaceae</taxon>
        <taxon>Gimesia</taxon>
    </lineage>
</organism>
<dbReference type="AlphaFoldDB" id="A0A517PUH7"/>
<dbReference type="OrthoDB" id="1550924at2"/>
<reference evidence="1 2" key="1">
    <citation type="submission" date="2019-02" db="EMBL/GenBank/DDBJ databases">
        <title>Deep-cultivation of Planctomycetes and their phenomic and genomic characterization uncovers novel biology.</title>
        <authorList>
            <person name="Wiegand S."/>
            <person name="Jogler M."/>
            <person name="Boedeker C."/>
            <person name="Pinto D."/>
            <person name="Vollmers J."/>
            <person name="Rivas-Marin E."/>
            <person name="Kohn T."/>
            <person name="Peeters S.H."/>
            <person name="Heuer A."/>
            <person name="Rast P."/>
            <person name="Oberbeckmann S."/>
            <person name="Bunk B."/>
            <person name="Jeske O."/>
            <person name="Meyerdierks A."/>
            <person name="Storesund J.E."/>
            <person name="Kallscheuer N."/>
            <person name="Luecker S."/>
            <person name="Lage O.M."/>
            <person name="Pohl T."/>
            <person name="Merkel B.J."/>
            <person name="Hornburger P."/>
            <person name="Mueller R.-W."/>
            <person name="Bruemmer F."/>
            <person name="Labrenz M."/>
            <person name="Spormann A.M."/>
            <person name="Op den Camp H."/>
            <person name="Overmann J."/>
            <person name="Amann R."/>
            <person name="Jetten M.S.M."/>
            <person name="Mascher T."/>
            <person name="Medema M.H."/>
            <person name="Devos D.P."/>
            <person name="Kaster A.-K."/>
            <person name="Ovreas L."/>
            <person name="Rohde M."/>
            <person name="Galperin M.Y."/>
            <person name="Jogler C."/>
        </authorList>
    </citation>
    <scope>NUCLEOTIDE SEQUENCE [LARGE SCALE GENOMIC DNA]</scope>
    <source>
        <strain evidence="1 2">HG66A1</strain>
    </source>
</reference>
<keyword evidence="2" id="KW-1185">Reference proteome</keyword>
<dbReference type="EMBL" id="CP036266">
    <property type="protein sequence ID" value="QDT23031.1"/>
    <property type="molecule type" value="Genomic_DNA"/>
</dbReference>
<evidence type="ECO:0000313" key="2">
    <source>
        <dbReference type="Proteomes" id="UP000320421"/>
    </source>
</evidence>
<name>A0A517PUH7_9PLAN</name>
<dbReference type="RefSeq" id="WP_145189829.1">
    <property type="nucleotide sequence ID" value="NZ_CP036266.1"/>
</dbReference>
<sequence>MKVFYVREDVNIFQSIAPVDQEIWSTDRLTFDVAKKPDWSPVVCYVQNPKLVRGNFFYLCPGLLVFDHSVYEQMDDLLEMAGQILPIDLEGETLYGLNVLECPNALDQDRSEWKYSSHSGKRLRLKDYVFHPDRFFESSLFKIPETSRSEILLFSDLKDQDDEFKYRYEQSGFTGLTFEEIWDSVP</sequence>
<evidence type="ECO:0000313" key="1">
    <source>
        <dbReference type="EMBL" id="QDT23031.1"/>
    </source>
</evidence>
<proteinExistence type="predicted"/>
<gene>
    <name evidence="1" type="ORF">HG66A1_48440</name>
</gene>
<evidence type="ECO:0008006" key="3">
    <source>
        <dbReference type="Google" id="ProtNLM"/>
    </source>
</evidence>
<dbReference type="Proteomes" id="UP000320421">
    <property type="component" value="Chromosome"/>
</dbReference>
<accession>A0A517PUH7</accession>
<protein>
    <recommendedName>
        <fullName evidence="3">Immunity protein 43 domain-containing protein</fullName>
    </recommendedName>
</protein>